<proteinExistence type="inferred from homology"/>
<feature type="domain" description="ABC transmembrane type-2" evidence="11">
    <location>
        <begin position="50"/>
        <end position="290"/>
    </location>
</feature>
<dbReference type="GO" id="GO:0046677">
    <property type="term" value="P:response to antibiotic"/>
    <property type="evidence" value="ECO:0007669"/>
    <property type="project" value="UniProtKB-KW"/>
</dbReference>
<keyword evidence="4 10" id="KW-1003">Cell membrane</keyword>
<dbReference type="PROSITE" id="PS51012">
    <property type="entry name" value="ABC_TM2"/>
    <property type="match status" value="1"/>
</dbReference>
<keyword evidence="3 10" id="KW-0813">Transport</keyword>
<evidence type="ECO:0000259" key="11">
    <source>
        <dbReference type="PROSITE" id="PS51012"/>
    </source>
</evidence>
<feature type="transmembrane region" description="Helical" evidence="10">
    <location>
        <begin position="265"/>
        <end position="287"/>
    </location>
</feature>
<feature type="transmembrane region" description="Helical" evidence="10">
    <location>
        <begin position="157"/>
        <end position="182"/>
    </location>
</feature>
<dbReference type="Proteomes" id="UP001431656">
    <property type="component" value="Chromosome"/>
</dbReference>
<dbReference type="GO" id="GO:0140359">
    <property type="term" value="F:ABC-type transporter activity"/>
    <property type="evidence" value="ECO:0007669"/>
    <property type="project" value="InterPro"/>
</dbReference>
<dbReference type="PRINTS" id="PR00164">
    <property type="entry name" value="ABC2TRNSPORT"/>
</dbReference>
<feature type="transmembrane region" description="Helical" evidence="10">
    <location>
        <begin position="80"/>
        <end position="97"/>
    </location>
</feature>
<keyword evidence="6 10" id="KW-0812">Transmembrane</keyword>
<dbReference type="PANTHER" id="PTHR30413">
    <property type="entry name" value="INNER MEMBRANE TRANSPORT PERMEASE"/>
    <property type="match status" value="1"/>
</dbReference>
<dbReference type="AlphaFoldDB" id="A0AAN0K6Q0"/>
<keyword evidence="9" id="KW-0046">Antibiotic resistance</keyword>
<dbReference type="GO" id="GO:0043190">
    <property type="term" value="C:ATP-binding cassette (ABC) transporter complex"/>
    <property type="evidence" value="ECO:0007669"/>
    <property type="project" value="InterPro"/>
</dbReference>
<accession>A0AAN0K6Q0</accession>
<dbReference type="Pfam" id="PF01061">
    <property type="entry name" value="ABC2_membrane"/>
    <property type="match status" value="1"/>
</dbReference>
<dbReference type="InterPro" id="IPR000412">
    <property type="entry name" value="ABC_2_transport"/>
</dbReference>
<evidence type="ECO:0000313" key="12">
    <source>
        <dbReference type="EMBL" id="BEH02133.1"/>
    </source>
</evidence>
<keyword evidence="13" id="KW-1185">Reference proteome</keyword>
<evidence type="ECO:0000256" key="4">
    <source>
        <dbReference type="ARBA" id="ARBA00022475"/>
    </source>
</evidence>
<evidence type="ECO:0000256" key="1">
    <source>
        <dbReference type="ARBA" id="ARBA00004429"/>
    </source>
</evidence>
<evidence type="ECO:0000313" key="13">
    <source>
        <dbReference type="Proteomes" id="UP001431656"/>
    </source>
</evidence>
<evidence type="ECO:0000256" key="5">
    <source>
        <dbReference type="ARBA" id="ARBA00022519"/>
    </source>
</evidence>
<keyword evidence="7 10" id="KW-1133">Transmembrane helix</keyword>
<keyword evidence="8 10" id="KW-0472">Membrane</keyword>
<evidence type="ECO:0000256" key="7">
    <source>
        <dbReference type="ARBA" id="ARBA00022989"/>
    </source>
</evidence>
<feature type="transmembrane region" description="Helical" evidence="10">
    <location>
        <begin position="49"/>
        <end position="68"/>
    </location>
</feature>
<evidence type="ECO:0000256" key="3">
    <source>
        <dbReference type="ARBA" id="ARBA00022448"/>
    </source>
</evidence>
<evidence type="ECO:0000256" key="9">
    <source>
        <dbReference type="ARBA" id="ARBA00023251"/>
    </source>
</evidence>
<name>A0AAN0K6Q0_9ACTN</name>
<dbReference type="InterPro" id="IPR047817">
    <property type="entry name" value="ABC2_TM_bact-type"/>
</dbReference>
<feature type="transmembrane region" description="Helical" evidence="10">
    <location>
        <begin position="130"/>
        <end position="151"/>
    </location>
</feature>
<evidence type="ECO:0000256" key="2">
    <source>
        <dbReference type="ARBA" id="ARBA00007783"/>
    </source>
</evidence>
<evidence type="ECO:0000256" key="8">
    <source>
        <dbReference type="ARBA" id="ARBA00023136"/>
    </source>
</evidence>
<reference evidence="12" key="1">
    <citation type="journal article" date="2024" name="Int. J. Syst. Evol. Microbiol.">
        <title>Brooklawnia propionicigenes sp. nov., a facultatively anaerobic, propionate-producing bacterium isolated from a methanogenic reactor treating waste from cattle farms.</title>
        <authorList>
            <person name="Akita Y."/>
            <person name="Ueki A."/>
            <person name="Tonouchi A."/>
            <person name="Sugawara Y."/>
            <person name="Honma S."/>
            <person name="Kaku N."/>
            <person name="Ueki K."/>
        </authorList>
    </citation>
    <scope>NUCLEOTIDE SEQUENCE</scope>
    <source>
        <strain evidence="12">SH051</strain>
    </source>
</reference>
<dbReference type="PANTHER" id="PTHR30413:SF8">
    <property type="entry name" value="TRANSPORT PERMEASE PROTEIN"/>
    <property type="match status" value="1"/>
</dbReference>
<dbReference type="KEGG" id="broo:brsh051_14140"/>
<keyword evidence="5" id="KW-0997">Cell inner membrane</keyword>
<feature type="transmembrane region" description="Helical" evidence="10">
    <location>
        <begin position="194"/>
        <end position="212"/>
    </location>
</feature>
<protein>
    <recommendedName>
        <fullName evidence="10">Transport permease protein</fullName>
    </recommendedName>
</protein>
<dbReference type="InterPro" id="IPR013525">
    <property type="entry name" value="ABC2_TM"/>
</dbReference>
<comment type="similarity">
    <text evidence="2 10">Belongs to the ABC-2 integral membrane protein family.</text>
</comment>
<comment type="subcellular location">
    <subcellularLocation>
        <location evidence="1">Cell inner membrane</location>
        <topology evidence="1">Multi-pass membrane protein</topology>
    </subcellularLocation>
    <subcellularLocation>
        <location evidence="10">Cell membrane</location>
        <topology evidence="10">Multi-pass membrane protein</topology>
    </subcellularLocation>
</comment>
<evidence type="ECO:0000256" key="10">
    <source>
        <dbReference type="RuleBase" id="RU361157"/>
    </source>
</evidence>
<sequence length="298" mass="33357">MVATNSVELADEPLRPPGHSIGLLALPRWRFLLQLLVKKELRVRYRGSALGMLWSYVKPAVQLLVYYIAMGRFLRLGDSIPSYVVYLFSGMVMINFFNEILSNTTRSIIFNAPLVGKIYLPRELFPVSSVWVAFVHVVPQIVVLIIGALVFGWRPGIYSLLGGVLALLIICAFALGIGLAFAAFNVFFRDAENLIELLMMVAIWLSPVFYQWHMVADAFPPWLFTIYQLNPLAMAVELSHYCFWMPTRGVLVDGADAASLMPPHWVLGVALSSLIALVTLGLGQLIFHRLEGKFAQEL</sequence>
<dbReference type="GO" id="GO:0015920">
    <property type="term" value="P:lipopolysaccharide transport"/>
    <property type="evidence" value="ECO:0007669"/>
    <property type="project" value="TreeGrafter"/>
</dbReference>
<dbReference type="EMBL" id="AP028056">
    <property type="protein sequence ID" value="BEH02133.1"/>
    <property type="molecule type" value="Genomic_DNA"/>
</dbReference>
<evidence type="ECO:0000256" key="6">
    <source>
        <dbReference type="ARBA" id="ARBA00022692"/>
    </source>
</evidence>
<organism evidence="12 13">
    <name type="scientific">Brooklawnia propionicigenes</name>
    <dbReference type="NCBI Taxonomy" id="3041175"/>
    <lineage>
        <taxon>Bacteria</taxon>
        <taxon>Bacillati</taxon>
        <taxon>Actinomycetota</taxon>
        <taxon>Actinomycetes</taxon>
        <taxon>Propionibacteriales</taxon>
        <taxon>Propionibacteriaceae</taxon>
        <taxon>Brooklawnia</taxon>
    </lineage>
</organism>
<gene>
    <name evidence="12" type="ORF">brsh051_14140</name>
</gene>